<protein>
    <recommendedName>
        <fullName evidence="3">F-box domain-containing protein</fullName>
    </recommendedName>
</protein>
<dbReference type="SUPFAM" id="SSF52047">
    <property type="entry name" value="RNI-like"/>
    <property type="match status" value="1"/>
</dbReference>
<dbReference type="EMBL" id="JAWWNJ010000104">
    <property type="protein sequence ID" value="KAK6993052.1"/>
    <property type="molecule type" value="Genomic_DNA"/>
</dbReference>
<proteinExistence type="predicted"/>
<keyword evidence="2" id="KW-1185">Reference proteome</keyword>
<comment type="caution">
    <text evidence="1">The sequence shown here is derived from an EMBL/GenBank/DDBJ whole genome shotgun (WGS) entry which is preliminary data.</text>
</comment>
<name>A0AAV9ZVV4_9AGAR</name>
<dbReference type="InterPro" id="IPR032675">
    <property type="entry name" value="LRR_dom_sf"/>
</dbReference>
<organism evidence="1 2">
    <name type="scientific">Favolaschia claudopus</name>
    <dbReference type="NCBI Taxonomy" id="2862362"/>
    <lineage>
        <taxon>Eukaryota</taxon>
        <taxon>Fungi</taxon>
        <taxon>Dikarya</taxon>
        <taxon>Basidiomycota</taxon>
        <taxon>Agaricomycotina</taxon>
        <taxon>Agaricomycetes</taxon>
        <taxon>Agaricomycetidae</taxon>
        <taxon>Agaricales</taxon>
        <taxon>Marasmiineae</taxon>
        <taxon>Mycenaceae</taxon>
        <taxon>Favolaschia</taxon>
    </lineage>
</organism>
<gene>
    <name evidence="1" type="ORF">R3P38DRAFT_114591</name>
</gene>
<sequence>MHHRCWNVPEILGLIFENFSAETPSGSRALSRLAVTCLDFSEPALDALWRKQTSFVPLLRCLGETWHEVEEDAPLTRFVVAGIVLPEDWDRVLFYTNRIKFLDIAPVDDNGLSLEVLELLSTSVPVKYLMPNLQHVSWDPIERSWVPYLRLFLGPKLTSIEISLNGKPSRMALLPFIAHRYRNTLLNLKIEQRNDEGEYVIGDPVLATMNAIVRSLRAIQTLHLDCCDDECIPPLARLPDLRSLTVDYVSFDNRWRKSRGGFQALKVLRLYEMSSLSEAEIFLELLVNAPLVMLALTAASYNAEILLATLSSIESHCAHASLSSCSLYLRNYQNGPVLATQDPFPSETLNPLLSFPNLTFVRIESRSGFNLDDAFMHRMAESWPKIVHLALTRSLSQTQITVSSASLTTPTILSLQSFAQNCPHLIHLSLSALDASIDLPPAPTRASSTSYPRPVRPMQTALTVLDVGNAPVGPPLATARFLCSMFASLGQITTAESVSNDHRLGWMKVVELLPTIHAIRAEEEAYWISTVYTLHEILTGSASGVSGLRLTNYCDDAMRSNEVVVRENA</sequence>
<evidence type="ECO:0000313" key="1">
    <source>
        <dbReference type="EMBL" id="KAK6993052.1"/>
    </source>
</evidence>
<evidence type="ECO:0008006" key="3">
    <source>
        <dbReference type="Google" id="ProtNLM"/>
    </source>
</evidence>
<dbReference type="AlphaFoldDB" id="A0AAV9ZVV4"/>
<reference evidence="1 2" key="1">
    <citation type="journal article" date="2024" name="J Genomics">
        <title>Draft genome sequencing and assembly of Favolaschia claudopus CIRM-BRFM 2984 isolated from oak limbs.</title>
        <authorList>
            <person name="Navarro D."/>
            <person name="Drula E."/>
            <person name="Chaduli D."/>
            <person name="Cazenave R."/>
            <person name="Ahrendt S."/>
            <person name="Wang J."/>
            <person name="Lipzen A."/>
            <person name="Daum C."/>
            <person name="Barry K."/>
            <person name="Grigoriev I.V."/>
            <person name="Favel A."/>
            <person name="Rosso M.N."/>
            <person name="Martin F."/>
        </authorList>
    </citation>
    <scope>NUCLEOTIDE SEQUENCE [LARGE SCALE GENOMIC DNA]</scope>
    <source>
        <strain evidence="1 2">CIRM-BRFM 2984</strain>
    </source>
</reference>
<evidence type="ECO:0000313" key="2">
    <source>
        <dbReference type="Proteomes" id="UP001362999"/>
    </source>
</evidence>
<accession>A0AAV9ZVV4</accession>
<dbReference type="Proteomes" id="UP001362999">
    <property type="component" value="Unassembled WGS sequence"/>
</dbReference>
<dbReference type="Gene3D" id="3.80.10.10">
    <property type="entry name" value="Ribonuclease Inhibitor"/>
    <property type="match status" value="1"/>
</dbReference>